<dbReference type="Proteomes" id="UP000712281">
    <property type="component" value="Unassembled WGS sequence"/>
</dbReference>
<keyword evidence="3" id="KW-0812">Transmembrane</keyword>
<protein>
    <recommendedName>
        <fullName evidence="9">Porin</fullName>
    </recommendedName>
</protein>
<evidence type="ECO:0000256" key="6">
    <source>
        <dbReference type="SAM" id="MobiDB-lite"/>
    </source>
</evidence>
<gene>
    <name evidence="8" type="ORF">F2Q68_00016644</name>
    <name evidence="7" type="ORF">F2Q70_00032447</name>
</gene>
<dbReference type="InterPro" id="IPR023271">
    <property type="entry name" value="Aquaporin-like"/>
</dbReference>
<evidence type="ECO:0000313" key="8">
    <source>
        <dbReference type="EMBL" id="KAF2558360.1"/>
    </source>
</evidence>
<evidence type="ECO:0000256" key="3">
    <source>
        <dbReference type="ARBA" id="ARBA00022692"/>
    </source>
</evidence>
<dbReference type="EMBL" id="QGKY02002305">
    <property type="protein sequence ID" value="KAF2532016.1"/>
    <property type="molecule type" value="Genomic_DNA"/>
</dbReference>
<dbReference type="InterPro" id="IPR000425">
    <property type="entry name" value="MIP"/>
</dbReference>
<name>A0A8S9FI46_BRACR</name>
<evidence type="ECO:0000313" key="7">
    <source>
        <dbReference type="EMBL" id="KAF2532016.1"/>
    </source>
</evidence>
<keyword evidence="5" id="KW-0472">Membrane</keyword>
<dbReference type="PROSITE" id="PS00221">
    <property type="entry name" value="MIP"/>
    <property type="match status" value="1"/>
</dbReference>
<proteinExistence type="predicted"/>
<sequence>MGSNRNGYDLSIGHVSGAHFNPAVSIALASSRKFPFNTTRNRPLSRRPQSSHSRRN</sequence>
<dbReference type="SUPFAM" id="SSF81338">
    <property type="entry name" value="Aquaporin-like"/>
    <property type="match status" value="1"/>
</dbReference>
<comment type="caution">
    <text evidence="7">The sequence shown here is derived from an EMBL/GenBank/DDBJ whole genome shotgun (WGS) entry which is preliminary data.</text>
</comment>
<evidence type="ECO:0000256" key="5">
    <source>
        <dbReference type="ARBA" id="ARBA00023136"/>
    </source>
</evidence>
<keyword evidence="2" id="KW-0813">Transport</keyword>
<feature type="region of interest" description="Disordered" evidence="6">
    <location>
        <begin position="31"/>
        <end position="56"/>
    </location>
</feature>
<dbReference type="EMBL" id="QGKW02001940">
    <property type="protein sequence ID" value="KAF2558360.1"/>
    <property type="molecule type" value="Genomic_DNA"/>
</dbReference>
<dbReference type="AlphaFoldDB" id="A0A8S9FI46"/>
<keyword evidence="4" id="KW-1133">Transmembrane helix</keyword>
<dbReference type="GO" id="GO:0016020">
    <property type="term" value="C:membrane"/>
    <property type="evidence" value="ECO:0007669"/>
    <property type="project" value="UniProtKB-SubCell"/>
</dbReference>
<evidence type="ECO:0000256" key="1">
    <source>
        <dbReference type="ARBA" id="ARBA00004141"/>
    </source>
</evidence>
<organism evidence="7">
    <name type="scientific">Brassica cretica</name>
    <name type="common">Mustard</name>
    <dbReference type="NCBI Taxonomy" id="69181"/>
    <lineage>
        <taxon>Eukaryota</taxon>
        <taxon>Viridiplantae</taxon>
        <taxon>Streptophyta</taxon>
        <taxon>Embryophyta</taxon>
        <taxon>Tracheophyta</taxon>
        <taxon>Spermatophyta</taxon>
        <taxon>Magnoliopsida</taxon>
        <taxon>eudicotyledons</taxon>
        <taxon>Gunneridae</taxon>
        <taxon>Pentapetalae</taxon>
        <taxon>rosids</taxon>
        <taxon>malvids</taxon>
        <taxon>Brassicales</taxon>
        <taxon>Brassicaceae</taxon>
        <taxon>Brassiceae</taxon>
        <taxon>Brassica</taxon>
    </lineage>
</organism>
<feature type="compositionally biased region" description="Polar residues" evidence="6">
    <location>
        <begin position="36"/>
        <end position="56"/>
    </location>
</feature>
<evidence type="ECO:0000256" key="4">
    <source>
        <dbReference type="ARBA" id="ARBA00022989"/>
    </source>
</evidence>
<dbReference type="GO" id="GO:0015267">
    <property type="term" value="F:channel activity"/>
    <property type="evidence" value="ECO:0007669"/>
    <property type="project" value="InterPro"/>
</dbReference>
<reference evidence="7" key="1">
    <citation type="submission" date="2019-12" db="EMBL/GenBank/DDBJ databases">
        <title>Genome sequencing and annotation of Brassica cretica.</title>
        <authorList>
            <person name="Studholme D.J."/>
            <person name="Sarris P.F."/>
        </authorList>
    </citation>
    <scope>NUCLEOTIDE SEQUENCE</scope>
    <source>
        <strain evidence="8">PFS-001/15</strain>
        <strain evidence="7">PFS-102/07</strain>
        <tissue evidence="7">Leaf</tissue>
    </source>
</reference>
<dbReference type="Pfam" id="PF00230">
    <property type="entry name" value="MIP"/>
    <property type="match status" value="1"/>
</dbReference>
<evidence type="ECO:0008006" key="9">
    <source>
        <dbReference type="Google" id="ProtNLM"/>
    </source>
</evidence>
<dbReference type="InterPro" id="IPR022357">
    <property type="entry name" value="MIP_CS"/>
</dbReference>
<evidence type="ECO:0000256" key="2">
    <source>
        <dbReference type="ARBA" id="ARBA00022448"/>
    </source>
</evidence>
<comment type="subcellular location">
    <subcellularLocation>
        <location evidence="1">Membrane</location>
        <topology evidence="1">Multi-pass membrane protein</topology>
    </subcellularLocation>
</comment>
<accession>A0A8S9FI46</accession>
<dbReference type="Gene3D" id="1.20.1080.10">
    <property type="entry name" value="Glycerol uptake facilitator protein"/>
    <property type="match status" value="1"/>
</dbReference>